<name>A0A5C3NRX2_9APHY</name>
<feature type="compositionally biased region" description="Pro residues" evidence="1">
    <location>
        <begin position="79"/>
        <end position="100"/>
    </location>
</feature>
<dbReference type="Proteomes" id="UP000308197">
    <property type="component" value="Unassembled WGS sequence"/>
</dbReference>
<proteinExistence type="predicted"/>
<reference evidence="2 3" key="1">
    <citation type="journal article" date="2019" name="Nat. Ecol. Evol.">
        <title>Megaphylogeny resolves global patterns of mushroom evolution.</title>
        <authorList>
            <person name="Varga T."/>
            <person name="Krizsan K."/>
            <person name="Foldi C."/>
            <person name="Dima B."/>
            <person name="Sanchez-Garcia M."/>
            <person name="Sanchez-Ramirez S."/>
            <person name="Szollosi G.J."/>
            <person name="Szarkandi J.G."/>
            <person name="Papp V."/>
            <person name="Albert L."/>
            <person name="Andreopoulos W."/>
            <person name="Angelini C."/>
            <person name="Antonin V."/>
            <person name="Barry K.W."/>
            <person name="Bougher N.L."/>
            <person name="Buchanan P."/>
            <person name="Buyck B."/>
            <person name="Bense V."/>
            <person name="Catcheside P."/>
            <person name="Chovatia M."/>
            <person name="Cooper J."/>
            <person name="Damon W."/>
            <person name="Desjardin D."/>
            <person name="Finy P."/>
            <person name="Geml J."/>
            <person name="Haridas S."/>
            <person name="Hughes K."/>
            <person name="Justo A."/>
            <person name="Karasinski D."/>
            <person name="Kautmanova I."/>
            <person name="Kiss B."/>
            <person name="Kocsube S."/>
            <person name="Kotiranta H."/>
            <person name="LaButti K.M."/>
            <person name="Lechner B.E."/>
            <person name="Liimatainen K."/>
            <person name="Lipzen A."/>
            <person name="Lukacs Z."/>
            <person name="Mihaltcheva S."/>
            <person name="Morgado L.N."/>
            <person name="Niskanen T."/>
            <person name="Noordeloos M.E."/>
            <person name="Ohm R.A."/>
            <person name="Ortiz-Santana B."/>
            <person name="Ovrebo C."/>
            <person name="Racz N."/>
            <person name="Riley R."/>
            <person name="Savchenko A."/>
            <person name="Shiryaev A."/>
            <person name="Soop K."/>
            <person name="Spirin V."/>
            <person name="Szebenyi C."/>
            <person name="Tomsovsky M."/>
            <person name="Tulloss R.E."/>
            <person name="Uehling J."/>
            <person name="Grigoriev I.V."/>
            <person name="Vagvolgyi C."/>
            <person name="Papp T."/>
            <person name="Martin F.M."/>
            <person name="Miettinen O."/>
            <person name="Hibbett D.S."/>
            <person name="Nagy L.G."/>
        </authorList>
    </citation>
    <scope>NUCLEOTIDE SEQUENCE [LARGE SCALE GENOMIC DNA]</scope>
    <source>
        <strain evidence="2 3">HHB13444</strain>
    </source>
</reference>
<feature type="compositionally biased region" description="Pro residues" evidence="1">
    <location>
        <begin position="316"/>
        <end position="327"/>
    </location>
</feature>
<dbReference type="AlphaFoldDB" id="A0A5C3NRX2"/>
<evidence type="ECO:0000313" key="2">
    <source>
        <dbReference type="EMBL" id="TFK80154.1"/>
    </source>
</evidence>
<accession>A0A5C3NRX2</accession>
<gene>
    <name evidence="2" type="ORF">K466DRAFT_392365</name>
</gene>
<keyword evidence="3" id="KW-1185">Reference proteome</keyword>
<feature type="region of interest" description="Disordered" evidence="1">
    <location>
        <begin position="301"/>
        <end position="374"/>
    </location>
</feature>
<sequence length="559" mass="62315">MDPFNFMHQQAQGSAGQPRSTSSFDARYLTAQPGTLLQQRAVDEPFLDLGDLDDIIGGGLYISPDANYLLPPQTTLPAPYQPPSSVPTTAPPPSFHPPTAPAPPFPIPATKQPIPWKLQVAGVVDLGLDRKTHEHRFRLPLPRDVDKAFDKLRITVGGKRGFRIDSCVGLKHKDHPNHTILNSVDHAGMVLDQLIPGPNVVIQRGALPEEKLSVQTQAPTKKEPPYGFTVAHLLTVICRKHYNALNHSSVKAPEKLEGSPHYEWLWIVSVTRSDGREGPIRWFPELEVRIPPEWWKAPATALGTSSSPAIPRLNPRTPPTTRSPPRSPTAYSPYPSPGKTQPKQSHSDRLHKRTPSAVASVGHPTLSNFGPTTNMKVPTPQAMISGPVLVPLPDDVNPRVRYPVYSRGDPGQRGVCLHGTHVTTRGEKLLEHLRQTIMDADRPLIYGPEVTHTIVERGLFPGERGGGSGRPIKERNETGVWTLADILTRVFLKQREWYWNELRNAAVQHLIASSQYPAWIWWTQRGMYADSVWIVAIRQTLPDHKGLTRWIPELELRDR</sequence>
<feature type="region of interest" description="Disordered" evidence="1">
    <location>
        <begin position="73"/>
        <end position="100"/>
    </location>
</feature>
<feature type="compositionally biased region" description="Polar residues" evidence="1">
    <location>
        <begin position="7"/>
        <end position="22"/>
    </location>
</feature>
<evidence type="ECO:0000313" key="3">
    <source>
        <dbReference type="Proteomes" id="UP000308197"/>
    </source>
</evidence>
<evidence type="ECO:0000256" key="1">
    <source>
        <dbReference type="SAM" id="MobiDB-lite"/>
    </source>
</evidence>
<feature type="compositionally biased region" description="Polar residues" evidence="1">
    <location>
        <begin position="365"/>
        <end position="374"/>
    </location>
</feature>
<dbReference type="EMBL" id="ML211835">
    <property type="protein sequence ID" value="TFK80154.1"/>
    <property type="molecule type" value="Genomic_DNA"/>
</dbReference>
<dbReference type="InParanoid" id="A0A5C3NRX2"/>
<organism evidence="2 3">
    <name type="scientific">Polyporus arcularius HHB13444</name>
    <dbReference type="NCBI Taxonomy" id="1314778"/>
    <lineage>
        <taxon>Eukaryota</taxon>
        <taxon>Fungi</taxon>
        <taxon>Dikarya</taxon>
        <taxon>Basidiomycota</taxon>
        <taxon>Agaricomycotina</taxon>
        <taxon>Agaricomycetes</taxon>
        <taxon>Polyporales</taxon>
        <taxon>Polyporaceae</taxon>
        <taxon>Polyporus</taxon>
    </lineage>
</organism>
<feature type="region of interest" description="Disordered" evidence="1">
    <location>
        <begin position="1"/>
        <end position="22"/>
    </location>
</feature>
<protein>
    <submittedName>
        <fullName evidence="2">Uncharacterized protein</fullName>
    </submittedName>
</protein>